<dbReference type="CDD" id="cd00383">
    <property type="entry name" value="trans_reg_C"/>
    <property type="match status" value="1"/>
</dbReference>
<evidence type="ECO:0000256" key="6">
    <source>
        <dbReference type="ARBA" id="ARBA00023163"/>
    </source>
</evidence>
<sequence>MNKTILIAEDESRMRILVSDFLTMEDYNILEAKDGRQAIDIFMKNPNVHLVILDVMMPYYNGWEVCEEIRKMSNVPIIMLTAKNTEPDELNGFKYGADEYITKPFSPSIFVARVNALIKRTYCTLEQDEIIKGNLSINVNQHKVTANKIPVDLSQTEYNLLLYMIQNEGQVFNRNQLLNNVWGYDYQGTDRTIDTHINRLRIKLKNCGNYIQTIRGYGYKFEVNL</sequence>
<keyword evidence="3" id="KW-0902">Two-component regulatory system</keyword>
<dbReference type="SMART" id="SM00862">
    <property type="entry name" value="Trans_reg_C"/>
    <property type="match status" value="1"/>
</dbReference>
<dbReference type="FunFam" id="1.10.10.10:FF:000018">
    <property type="entry name" value="DNA-binding response regulator ResD"/>
    <property type="match status" value="1"/>
</dbReference>
<dbReference type="InterPro" id="IPR036388">
    <property type="entry name" value="WH-like_DNA-bd_sf"/>
</dbReference>
<dbReference type="Gene3D" id="3.40.50.2300">
    <property type="match status" value="1"/>
</dbReference>
<dbReference type="GO" id="GO:0000976">
    <property type="term" value="F:transcription cis-regulatory region binding"/>
    <property type="evidence" value="ECO:0007669"/>
    <property type="project" value="TreeGrafter"/>
</dbReference>
<name>A0A8J8M7W0_9FIRM</name>
<evidence type="ECO:0000256" key="2">
    <source>
        <dbReference type="ARBA" id="ARBA00022553"/>
    </source>
</evidence>
<dbReference type="GO" id="GO:0032993">
    <property type="term" value="C:protein-DNA complex"/>
    <property type="evidence" value="ECO:0007669"/>
    <property type="project" value="TreeGrafter"/>
</dbReference>
<reference evidence="12 13" key="1">
    <citation type="submission" date="2020-07" db="EMBL/GenBank/DDBJ databases">
        <title>Vallitalea guaymasensis genome.</title>
        <authorList>
            <person name="Postec A."/>
        </authorList>
    </citation>
    <scope>NUCLEOTIDE SEQUENCE [LARGE SCALE GENOMIC DNA]</scope>
    <source>
        <strain evidence="12 13">Ra1766G1</strain>
    </source>
</reference>
<feature type="DNA-binding region" description="OmpR/PhoB-type" evidence="9">
    <location>
        <begin position="127"/>
        <end position="223"/>
    </location>
</feature>
<evidence type="ECO:0000256" key="5">
    <source>
        <dbReference type="ARBA" id="ARBA00023125"/>
    </source>
</evidence>
<evidence type="ECO:0000313" key="13">
    <source>
        <dbReference type="Proteomes" id="UP000677305"/>
    </source>
</evidence>
<keyword evidence="2 8" id="KW-0597">Phosphoprotein</keyword>
<evidence type="ECO:0000256" key="4">
    <source>
        <dbReference type="ARBA" id="ARBA00023015"/>
    </source>
</evidence>
<feature type="domain" description="Response regulatory" evidence="10">
    <location>
        <begin position="4"/>
        <end position="118"/>
    </location>
</feature>
<dbReference type="CDD" id="cd17574">
    <property type="entry name" value="REC_OmpR"/>
    <property type="match status" value="1"/>
</dbReference>
<dbReference type="Gene3D" id="6.10.250.690">
    <property type="match status" value="1"/>
</dbReference>
<dbReference type="InterPro" id="IPR039420">
    <property type="entry name" value="WalR-like"/>
</dbReference>
<dbReference type="GO" id="GO:0006355">
    <property type="term" value="P:regulation of DNA-templated transcription"/>
    <property type="evidence" value="ECO:0007669"/>
    <property type="project" value="InterPro"/>
</dbReference>
<dbReference type="FunFam" id="3.40.50.2300:FF:000001">
    <property type="entry name" value="DNA-binding response regulator PhoB"/>
    <property type="match status" value="1"/>
</dbReference>
<dbReference type="Pfam" id="PF00486">
    <property type="entry name" value="Trans_reg_C"/>
    <property type="match status" value="1"/>
</dbReference>
<keyword evidence="13" id="KW-1185">Reference proteome</keyword>
<evidence type="ECO:0000256" key="8">
    <source>
        <dbReference type="PROSITE-ProRule" id="PRU00169"/>
    </source>
</evidence>
<dbReference type="RefSeq" id="WP_212692179.1">
    <property type="nucleotide sequence ID" value="NZ_CP058561.1"/>
</dbReference>
<evidence type="ECO:0000256" key="1">
    <source>
        <dbReference type="ARBA" id="ARBA00018672"/>
    </source>
</evidence>
<dbReference type="PROSITE" id="PS51755">
    <property type="entry name" value="OMPR_PHOB"/>
    <property type="match status" value="1"/>
</dbReference>
<dbReference type="PANTHER" id="PTHR48111:SF73">
    <property type="entry name" value="ALKALINE PHOSPHATASE SYNTHESIS TRANSCRIPTIONAL REGULATORY PROTEIN PHOP"/>
    <property type="match status" value="1"/>
</dbReference>
<keyword evidence="6" id="KW-0804">Transcription</keyword>
<dbReference type="SMART" id="SM00448">
    <property type="entry name" value="REC"/>
    <property type="match status" value="1"/>
</dbReference>
<dbReference type="AlphaFoldDB" id="A0A8J8M7W0"/>
<evidence type="ECO:0000313" key="12">
    <source>
        <dbReference type="EMBL" id="QUH27888.1"/>
    </source>
</evidence>
<feature type="domain" description="OmpR/PhoB-type" evidence="11">
    <location>
        <begin position="127"/>
        <end position="223"/>
    </location>
</feature>
<accession>A0A8J8M7W0</accession>
<dbReference type="EMBL" id="CP058561">
    <property type="protein sequence ID" value="QUH27888.1"/>
    <property type="molecule type" value="Genomic_DNA"/>
</dbReference>
<dbReference type="SUPFAM" id="SSF52172">
    <property type="entry name" value="CheY-like"/>
    <property type="match status" value="1"/>
</dbReference>
<dbReference type="GO" id="GO:0000156">
    <property type="term" value="F:phosphorelay response regulator activity"/>
    <property type="evidence" value="ECO:0007669"/>
    <property type="project" value="TreeGrafter"/>
</dbReference>
<organism evidence="12 13">
    <name type="scientific">Vallitalea guaymasensis</name>
    <dbReference type="NCBI Taxonomy" id="1185412"/>
    <lineage>
        <taxon>Bacteria</taxon>
        <taxon>Bacillati</taxon>
        <taxon>Bacillota</taxon>
        <taxon>Clostridia</taxon>
        <taxon>Lachnospirales</taxon>
        <taxon>Vallitaleaceae</taxon>
        <taxon>Vallitalea</taxon>
    </lineage>
</organism>
<dbReference type="GO" id="GO:0005829">
    <property type="term" value="C:cytosol"/>
    <property type="evidence" value="ECO:0007669"/>
    <property type="project" value="TreeGrafter"/>
</dbReference>
<proteinExistence type="predicted"/>
<evidence type="ECO:0000256" key="7">
    <source>
        <dbReference type="ARBA" id="ARBA00024867"/>
    </source>
</evidence>
<dbReference type="PANTHER" id="PTHR48111">
    <property type="entry name" value="REGULATOR OF RPOS"/>
    <property type="match status" value="1"/>
</dbReference>
<evidence type="ECO:0000256" key="9">
    <source>
        <dbReference type="PROSITE-ProRule" id="PRU01091"/>
    </source>
</evidence>
<gene>
    <name evidence="12" type="ORF">HYG85_02740</name>
</gene>
<dbReference type="Pfam" id="PF00072">
    <property type="entry name" value="Response_reg"/>
    <property type="match status" value="1"/>
</dbReference>
<protein>
    <recommendedName>
        <fullName evidence="1">Stage 0 sporulation protein A homolog</fullName>
    </recommendedName>
</protein>
<dbReference type="InterPro" id="IPR011006">
    <property type="entry name" value="CheY-like_superfamily"/>
</dbReference>
<evidence type="ECO:0000259" key="11">
    <source>
        <dbReference type="PROSITE" id="PS51755"/>
    </source>
</evidence>
<dbReference type="Proteomes" id="UP000677305">
    <property type="component" value="Chromosome"/>
</dbReference>
<dbReference type="PROSITE" id="PS50110">
    <property type="entry name" value="RESPONSE_REGULATORY"/>
    <property type="match status" value="1"/>
</dbReference>
<dbReference type="InterPro" id="IPR001867">
    <property type="entry name" value="OmpR/PhoB-type_DNA-bd"/>
</dbReference>
<evidence type="ECO:0000259" key="10">
    <source>
        <dbReference type="PROSITE" id="PS50110"/>
    </source>
</evidence>
<keyword evidence="4" id="KW-0805">Transcription regulation</keyword>
<comment type="function">
    <text evidence="7">May play the central regulatory role in sporulation. It may be an element of the effector pathway responsible for the activation of sporulation genes in response to nutritional stress. Spo0A may act in concert with spo0H (a sigma factor) to control the expression of some genes that are critical to the sporulation process.</text>
</comment>
<evidence type="ECO:0000256" key="3">
    <source>
        <dbReference type="ARBA" id="ARBA00023012"/>
    </source>
</evidence>
<dbReference type="KEGG" id="vgu:HYG85_02740"/>
<feature type="modified residue" description="4-aspartylphosphate" evidence="8">
    <location>
        <position position="54"/>
    </location>
</feature>
<dbReference type="InterPro" id="IPR001789">
    <property type="entry name" value="Sig_transdc_resp-reg_receiver"/>
</dbReference>
<keyword evidence="5 9" id="KW-0238">DNA-binding</keyword>
<dbReference type="Gene3D" id="1.10.10.10">
    <property type="entry name" value="Winged helix-like DNA-binding domain superfamily/Winged helix DNA-binding domain"/>
    <property type="match status" value="1"/>
</dbReference>